<keyword evidence="2" id="KW-0472">Membrane</keyword>
<evidence type="ECO:0000256" key="2">
    <source>
        <dbReference type="SAM" id="Phobius"/>
    </source>
</evidence>
<gene>
    <name evidence="3" type="ORF">CCHLO57077_00019140</name>
</gene>
<organism evidence="3 4">
    <name type="scientific">Clonostachys chloroleuca</name>
    <dbReference type="NCBI Taxonomy" id="1926264"/>
    <lineage>
        <taxon>Eukaryota</taxon>
        <taxon>Fungi</taxon>
        <taxon>Dikarya</taxon>
        <taxon>Ascomycota</taxon>
        <taxon>Pezizomycotina</taxon>
        <taxon>Sordariomycetes</taxon>
        <taxon>Hypocreomycetidae</taxon>
        <taxon>Hypocreales</taxon>
        <taxon>Bionectriaceae</taxon>
        <taxon>Clonostachys</taxon>
    </lineage>
</organism>
<feature type="region of interest" description="Disordered" evidence="1">
    <location>
        <begin position="1"/>
        <end position="22"/>
    </location>
</feature>
<dbReference type="Proteomes" id="UP001160390">
    <property type="component" value="Unassembled WGS sequence"/>
</dbReference>
<sequence length="264" mass="29443">MGCCLSTEQGNNDLTQTYTRPGKEDSGILLAKKASMPIRDGFNPNAQPRQPSPSNGNGNGNQNYKLQVFSEAPSKYEAITEALHQGFNSFPAGVIVILNLLKKAAQLTFWGHKGAWSSLNVRHGQIWLDPAYTLRPVTKVAILLYAAVLLLVGKALCSNMTFYFTTFPNLGTEQLSDLDLETLKALMEVFNAETFLQACKLIHQHKTALAHQGIEDFINNSDSFLEADTPDEKLVKLLAFTREKMKGFWYGWHSKNLCPKNKFL</sequence>
<dbReference type="AlphaFoldDB" id="A0AA35MIA2"/>
<keyword evidence="2" id="KW-1133">Transmembrane helix</keyword>
<keyword evidence="4" id="KW-1185">Reference proteome</keyword>
<proteinExistence type="predicted"/>
<feature type="transmembrane region" description="Helical" evidence="2">
    <location>
        <begin position="142"/>
        <end position="164"/>
    </location>
</feature>
<name>A0AA35MIA2_9HYPO</name>
<evidence type="ECO:0000313" key="4">
    <source>
        <dbReference type="Proteomes" id="UP001160390"/>
    </source>
</evidence>
<feature type="compositionally biased region" description="Low complexity" evidence="1">
    <location>
        <begin position="52"/>
        <end position="63"/>
    </location>
</feature>
<evidence type="ECO:0000256" key="1">
    <source>
        <dbReference type="SAM" id="MobiDB-lite"/>
    </source>
</evidence>
<accession>A0AA35MIA2</accession>
<evidence type="ECO:0000313" key="3">
    <source>
        <dbReference type="EMBL" id="CAI6097691.1"/>
    </source>
</evidence>
<reference evidence="3" key="1">
    <citation type="submission" date="2023-01" db="EMBL/GenBank/DDBJ databases">
        <authorList>
            <person name="Piombo E."/>
        </authorList>
    </citation>
    <scope>NUCLEOTIDE SEQUENCE</scope>
</reference>
<protein>
    <submittedName>
        <fullName evidence="3">Uncharacterized protein</fullName>
    </submittedName>
</protein>
<feature type="compositionally biased region" description="Polar residues" evidence="1">
    <location>
        <begin position="1"/>
        <end position="19"/>
    </location>
</feature>
<dbReference type="EMBL" id="CABFNP030001294">
    <property type="protein sequence ID" value="CAI6097691.1"/>
    <property type="molecule type" value="Genomic_DNA"/>
</dbReference>
<feature type="region of interest" description="Disordered" evidence="1">
    <location>
        <begin position="39"/>
        <end position="64"/>
    </location>
</feature>
<comment type="caution">
    <text evidence="3">The sequence shown here is derived from an EMBL/GenBank/DDBJ whole genome shotgun (WGS) entry which is preliminary data.</text>
</comment>
<keyword evidence="2" id="KW-0812">Transmembrane</keyword>